<dbReference type="EMBL" id="JABEXW010000253">
    <property type="protein sequence ID" value="KAF4967121.1"/>
    <property type="molecule type" value="Genomic_DNA"/>
</dbReference>
<sequence>MTTELSPRSTLIVARLLRLYNGVSILAAYLGILSLLTALFGDFRCEEQPESISDSILWLTGGAITAVATVIITLMLKFVLDEPNLRLQRLDFALAWIPFVLVDWTSLELAFGLVKWHTSNSAGKPAVAFDTGALALLTLTLMVAAWVWHRIRLSVCHVHLDGVKAEGQNIGLCQVVSDRRSDTTSRNLCVDSG</sequence>
<evidence type="ECO:0000313" key="2">
    <source>
        <dbReference type="EMBL" id="KAF4967121.1"/>
    </source>
</evidence>
<feature type="transmembrane region" description="Helical" evidence="1">
    <location>
        <begin position="20"/>
        <end position="41"/>
    </location>
</feature>
<evidence type="ECO:0000256" key="1">
    <source>
        <dbReference type="SAM" id="Phobius"/>
    </source>
</evidence>
<dbReference type="AlphaFoldDB" id="A0A8H4TZT5"/>
<evidence type="ECO:0000313" key="3">
    <source>
        <dbReference type="Proteomes" id="UP000622797"/>
    </source>
</evidence>
<keyword evidence="3" id="KW-1185">Reference proteome</keyword>
<accession>A0A8H4TZT5</accession>
<organism evidence="2 3">
    <name type="scientific">Fusarium sarcochroum</name>
    <dbReference type="NCBI Taxonomy" id="1208366"/>
    <lineage>
        <taxon>Eukaryota</taxon>
        <taxon>Fungi</taxon>
        <taxon>Dikarya</taxon>
        <taxon>Ascomycota</taxon>
        <taxon>Pezizomycotina</taxon>
        <taxon>Sordariomycetes</taxon>
        <taxon>Hypocreomycetidae</taxon>
        <taxon>Hypocreales</taxon>
        <taxon>Nectriaceae</taxon>
        <taxon>Fusarium</taxon>
        <taxon>Fusarium lateritium species complex</taxon>
    </lineage>
</organism>
<reference evidence="2" key="1">
    <citation type="journal article" date="2020" name="BMC Genomics">
        <title>Correction to: Identification and distribution of gene clusters required for synthesis of sphingolipid metabolism inhibitors in diverse species of the filamentous fungus Fusarium.</title>
        <authorList>
            <person name="Kim H.S."/>
            <person name="Lohmar J.M."/>
            <person name="Busman M."/>
            <person name="Brown D.W."/>
            <person name="Naumann T.A."/>
            <person name="Divon H.H."/>
            <person name="Lysoe E."/>
            <person name="Uhlig S."/>
            <person name="Proctor R.H."/>
        </authorList>
    </citation>
    <scope>NUCLEOTIDE SEQUENCE</scope>
    <source>
        <strain evidence="2">NRRL 20472</strain>
    </source>
</reference>
<comment type="caution">
    <text evidence="2">The sequence shown here is derived from an EMBL/GenBank/DDBJ whole genome shotgun (WGS) entry which is preliminary data.</text>
</comment>
<reference evidence="2" key="2">
    <citation type="submission" date="2020-05" db="EMBL/GenBank/DDBJ databases">
        <authorList>
            <person name="Kim H.-S."/>
            <person name="Proctor R.H."/>
            <person name="Brown D.W."/>
        </authorList>
    </citation>
    <scope>NUCLEOTIDE SEQUENCE</scope>
    <source>
        <strain evidence="2">NRRL 20472</strain>
    </source>
</reference>
<name>A0A8H4TZT5_9HYPO</name>
<feature type="transmembrane region" description="Helical" evidence="1">
    <location>
        <begin position="56"/>
        <end position="80"/>
    </location>
</feature>
<keyword evidence="1" id="KW-0472">Membrane</keyword>
<feature type="transmembrane region" description="Helical" evidence="1">
    <location>
        <begin position="92"/>
        <end position="114"/>
    </location>
</feature>
<proteinExistence type="predicted"/>
<protein>
    <submittedName>
        <fullName evidence="2">Uncharacterized protein</fullName>
    </submittedName>
</protein>
<keyword evidence="1" id="KW-1133">Transmembrane helix</keyword>
<gene>
    <name evidence="2" type="ORF">FSARC_5282</name>
</gene>
<keyword evidence="1" id="KW-0812">Transmembrane</keyword>
<dbReference type="Proteomes" id="UP000622797">
    <property type="component" value="Unassembled WGS sequence"/>
</dbReference>
<feature type="transmembrane region" description="Helical" evidence="1">
    <location>
        <begin position="126"/>
        <end position="148"/>
    </location>
</feature>